<dbReference type="EMBL" id="JAGGKQ010000009">
    <property type="protein sequence ID" value="MBP1922583.1"/>
    <property type="molecule type" value="Genomic_DNA"/>
</dbReference>
<keyword evidence="1" id="KW-1133">Transmembrane helix</keyword>
<accession>A0A8T4GEL9</accession>
<keyword evidence="1" id="KW-0812">Transmembrane</keyword>
<evidence type="ECO:0000313" key="2">
    <source>
        <dbReference type="EMBL" id="MBP1922583.1"/>
    </source>
</evidence>
<proteinExistence type="predicted"/>
<keyword evidence="3" id="KW-1185">Reference proteome</keyword>
<dbReference type="OrthoDB" id="329691at2157"/>
<reference evidence="2" key="1">
    <citation type="submission" date="2021-03" db="EMBL/GenBank/DDBJ databases">
        <title>Genomic Encyclopedia of Type Strains, Phase IV (KMG-IV): sequencing the most valuable type-strain genomes for metagenomic binning, comparative biology and taxonomic classification.</title>
        <authorList>
            <person name="Goeker M."/>
        </authorList>
    </citation>
    <scope>NUCLEOTIDE SEQUENCE</scope>
    <source>
        <strain evidence="2">DSM 23564</strain>
    </source>
</reference>
<comment type="caution">
    <text evidence="2">The sequence shown here is derived from an EMBL/GenBank/DDBJ whole genome shotgun (WGS) entry which is preliminary data.</text>
</comment>
<evidence type="ECO:0000256" key="1">
    <source>
        <dbReference type="SAM" id="Phobius"/>
    </source>
</evidence>
<organism evidence="2 3">
    <name type="scientific">Halorubrum alkaliphilum</name>
    <dbReference type="NCBI Taxonomy" id="261290"/>
    <lineage>
        <taxon>Archaea</taxon>
        <taxon>Methanobacteriati</taxon>
        <taxon>Methanobacteriota</taxon>
        <taxon>Stenosarchaea group</taxon>
        <taxon>Halobacteria</taxon>
        <taxon>Halobacteriales</taxon>
        <taxon>Haloferacaceae</taxon>
        <taxon>Halorubrum</taxon>
    </lineage>
</organism>
<gene>
    <name evidence="2" type="ORF">J2751_001593</name>
</gene>
<keyword evidence="1" id="KW-0472">Membrane</keyword>
<sequence length="126" mass="13350">MARLESRSAHTPHGDVEYEVVTCANCGEEVIPEEAVPVGIGTESYTCGGLPICRETHRRPRESHALCEYCAEATLGYTREPDGVADRVSELAEETSPFAVGLWLGVVGGVAVAVGLLIVQLLVGVV</sequence>
<name>A0A8T4GEL9_9EURY</name>
<evidence type="ECO:0000313" key="3">
    <source>
        <dbReference type="Proteomes" id="UP000823588"/>
    </source>
</evidence>
<dbReference type="Proteomes" id="UP000823588">
    <property type="component" value="Unassembled WGS sequence"/>
</dbReference>
<dbReference type="AlphaFoldDB" id="A0A8T4GEL9"/>
<feature type="transmembrane region" description="Helical" evidence="1">
    <location>
        <begin position="100"/>
        <end position="123"/>
    </location>
</feature>
<dbReference type="RefSeq" id="WP_209484861.1">
    <property type="nucleotide sequence ID" value="NZ_JAGGKQ010000009.1"/>
</dbReference>
<protein>
    <submittedName>
        <fullName evidence="2">Uncharacterized protein</fullName>
    </submittedName>
</protein>